<dbReference type="SUPFAM" id="SSF48464">
    <property type="entry name" value="ENTH/VHS domain"/>
    <property type="match status" value="1"/>
</dbReference>
<dbReference type="InterPro" id="IPR014712">
    <property type="entry name" value="ANTH_dom_sf"/>
</dbReference>
<dbReference type="InterPro" id="IPR008942">
    <property type="entry name" value="ENTH_VHS"/>
</dbReference>
<dbReference type="Gene3D" id="1.25.40.90">
    <property type="match status" value="1"/>
</dbReference>
<evidence type="ECO:0000313" key="11">
    <source>
        <dbReference type="Proteomes" id="UP001497522"/>
    </source>
</evidence>
<evidence type="ECO:0000256" key="6">
    <source>
        <dbReference type="ARBA" id="ARBA00023136"/>
    </source>
</evidence>
<keyword evidence="11" id="KW-1185">Reference proteome</keyword>
<keyword evidence="5" id="KW-0333">Golgi apparatus</keyword>
<dbReference type="Gene3D" id="1.20.58.150">
    <property type="entry name" value="ANTH domain"/>
    <property type="match status" value="1"/>
</dbReference>
<evidence type="ECO:0000256" key="8">
    <source>
        <dbReference type="ARBA" id="ARBA00023329"/>
    </source>
</evidence>
<dbReference type="InterPro" id="IPR013809">
    <property type="entry name" value="ENTH"/>
</dbReference>
<dbReference type="SUPFAM" id="SSF89009">
    <property type="entry name" value="GAT-like domain"/>
    <property type="match status" value="1"/>
</dbReference>
<comment type="subcellular location">
    <subcellularLocation>
        <location evidence="1">Cytoplasmic vesicle</location>
        <location evidence="1">Clathrin-coated vesicle</location>
    </subcellularLocation>
    <subcellularLocation>
        <location evidence="2">Golgi apparatus</location>
    </subcellularLocation>
    <subcellularLocation>
        <location evidence="3">Membrane</location>
        <location evidence="3">Clathrin-coated pit</location>
    </subcellularLocation>
</comment>
<evidence type="ECO:0000256" key="7">
    <source>
        <dbReference type="ARBA" id="ARBA00023176"/>
    </source>
</evidence>
<evidence type="ECO:0000313" key="10">
    <source>
        <dbReference type="EMBL" id="CAK9864284.1"/>
    </source>
</evidence>
<keyword evidence="4" id="KW-0254">Endocytosis</keyword>
<protein>
    <recommendedName>
        <fullName evidence="9">ENTH domain-containing protein</fullName>
    </recommendedName>
</protein>
<feature type="domain" description="ENTH" evidence="9">
    <location>
        <begin position="25"/>
        <end position="163"/>
    </location>
</feature>
<dbReference type="SMART" id="SM00273">
    <property type="entry name" value="ENTH"/>
    <property type="match status" value="1"/>
</dbReference>
<dbReference type="EMBL" id="OZ023715">
    <property type="protein sequence ID" value="CAK9864284.1"/>
    <property type="molecule type" value="Genomic_DNA"/>
</dbReference>
<dbReference type="PANTHER" id="PTHR22951">
    <property type="entry name" value="CLATHRIN ASSEMBLY PROTEIN"/>
    <property type="match status" value="1"/>
</dbReference>
<dbReference type="Proteomes" id="UP001497522">
    <property type="component" value="Chromosome 14"/>
</dbReference>
<evidence type="ECO:0000256" key="1">
    <source>
        <dbReference type="ARBA" id="ARBA00004132"/>
    </source>
</evidence>
<name>A0ABP1AP14_9BRYO</name>
<evidence type="ECO:0000259" key="9">
    <source>
        <dbReference type="PROSITE" id="PS50942"/>
    </source>
</evidence>
<dbReference type="InterPro" id="IPR048050">
    <property type="entry name" value="ANTH_N_plant"/>
</dbReference>
<reference evidence="10" key="1">
    <citation type="submission" date="2024-03" db="EMBL/GenBank/DDBJ databases">
        <authorList>
            <consortium name="ELIXIR-Norway"/>
            <consortium name="Elixir Norway"/>
        </authorList>
    </citation>
    <scope>NUCLEOTIDE SEQUENCE</scope>
</reference>
<dbReference type="InterPro" id="IPR045192">
    <property type="entry name" value="AP180-like"/>
</dbReference>
<evidence type="ECO:0000256" key="4">
    <source>
        <dbReference type="ARBA" id="ARBA00022583"/>
    </source>
</evidence>
<evidence type="ECO:0000256" key="2">
    <source>
        <dbReference type="ARBA" id="ARBA00004555"/>
    </source>
</evidence>
<dbReference type="InterPro" id="IPR011417">
    <property type="entry name" value="ANTH_dom"/>
</dbReference>
<gene>
    <name evidence="10" type="ORF">CSSPJE1EN2_LOCUS7279</name>
</gene>
<evidence type="ECO:0000256" key="3">
    <source>
        <dbReference type="ARBA" id="ARBA00004600"/>
    </source>
</evidence>
<dbReference type="PANTHER" id="PTHR22951:SF5">
    <property type="entry name" value="PHOSPHATIDYLINOSITOL-BINDING CLATHRIN ASSEMBLY PROTEIN LAP"/>
    <property type="match status" value="1"/>
</dbReference>
<proteinExistence type="predicted"/>
<keyword evidence="6" id="KW-0472">Membrane</keyword>
<sequence length="569" mass="63897">MTGASKGFRKVLGVLKDSTKVGLANLNSDYRDLDIALVKATNHVECPPKEKHVRTIFAATSSTRPRADVAYCIHTLAKRLAKTHTWTVALKSLMVIHRTLREGDPTFREELLNYARNKGHVFNLAHFKDDSSPNAWDYSAWVRVYALYLEERLECFRVLKFDVEAERSSGPSRTRDLDTEALLLHMHAFQQLLNRLMGCQLEGAAMNNYVIQAALCLVLKESFKLYRAMNDGIINLVDKFFEMQRYDAVKSLEIYRQAGNQAEKLVQFYEMCKGLDLARSFMFPVLEQEYDDRGPITRRHVTGSFDYVGEAEFEDTLPRAEPMPKEFLTPTLAPTPIPIPNLALAPPMIPEKDLVDLVDVTPTTPTLDETNALALSIIPDTQKSLSDTTVSVLDSANGWELALITGVNNNGSGVNNKVVGGLDKMLLDNLYDDALLRWGPFRQIPTYYNPSGTTTSNPFDANQFGTLPNQQLDPFRASNNFLPPSNVQMAQLQQQQVLLQQQQQQQQRNAMHMFVSNGNRPSNPFGTSFSPQVLQASPMMPPLIPNHPTILASPNNPFHHNPFGNPGYL</sequence>
<dbReference type="PROSITE" id="PS50942">
    <property type="entry name" value="ENTH"/>
    <property type="match status" value="1"/>
</dbReference>
<evidence type="ECO:0000256" key="5">
    <source>
        <dbReference type="ARBA" id="ARBA00023034"/>
    </source>
</evidence>
<keyword evidence="8" id="KW-0968">Cytoplasmic vesicle</keyword>
<dbReference type="Pfam" id="PF07651">
    <property type="entry name" value="ANTH"/>
    <property type="match status" value="1"/>
</dbReference>
<organism evidence="10 11">
    <name type="scientific">Sphagnum jensenii</name>
    <dbReference type="NCBI Taxonomy" id="128206"/>
    <lineage>
        <taxon>Eukaryota</taxon>
        <taxon>Viridiplantae</taxon>
        <taxon>Streptophyta</taxon>
        <taxon>Embryophyta</taxon>
        <taxon>Bryophyta</taxon>
        <taxon>Sphagnophytina</taxon>
        <taxon>Sphagnopsida</taxon>
        <taxon>Sphagnales</taxon>
        <taxon>Sphagnaceae</taxon>
        <taxon>Sphagnum</taxon>
    </lineage>
</organism>
<dbReference type="CDD" id="cd03564">
    <property type="entry name" value="ANTH_N"/>
    <property type="match status" value="1"/>
</dbReference>
<keyword evidence="7" id="KW-0168">Coated pit</keyword>
<accession>A0ABP1AP14</accession>